<dbReference type="InterPro" id="IPR000571">
    <property type="entry name" value="Znf_CCCH"/>
</dbReference>
<dbReference type="OMA" id="HFKDRRR"/>
<feature type="region of interest" description="Disordered" evidence="5">
    <location>
        <begin position="587"/>
        <end position="614"/>
    </location>
</feature>
<keyword evidence="2 4" id="KW-0863">Zinc-finger</keyword>
<dbReference type="Pfam" id="PF00642">
    <property type="entry name" value="zf-CCCH"/>
    <property type="match status" value="1"/>
</dbReference>
<feature type="zinc finger region" description="C3H1-type" evidence="4">
    <location>
        <begin position="58"/>
        <end position="85"/>
    </location>
</feature>
<dbReference type="PANTHER" id="PTHR15725:SF14">
    <property type="entry name" value="ZINC FINGER CCCH DOMAIN-CONTAINING PROTEIN 11A"/>
    <property type="match status" value="1"/>
</dbReference>
<sequence length="741" mass="83761">GNECEYRHSENARINPRHCWYWLNGNCLNPHCAFRHPPLEVHSPGSVNESSPASGNASKNRVPCYFFFQGYCAKGDKCYFMHGTPFGGNPGVTALQKSTKGINTGAEPHSVEKKDNNGADNATAKYSYLKSTNTEVEFPSEAKCNPEAGPPLSHENTDRHSPELSLAELDYHLESLPDPPVNDINFITRSEIHQDQPTDDWLENDMETEDWLEQSSPGFDVLVDDGPEQLGYQDDADYLSNFDMEPGRESFHGRERIMPITDELAQFNYEGMQEELGYFEGGNQYTHMAYDPCEELAHERSYGHLNRNKRKGFEGRDPNGAVLSERRGLPIERYPRRIDKADLRHRLTKRRRADRSEIRDKFMKRSHSDDRPADFHCGRRQRGSEQIYHDTVSTCQQGLRHKNMRMHSRMLSAVGNFPRESYNNKEPEFKLSPENNQLRSLVGRHGSVEHFRARYKENEGGKNFVSSGVPLELSGFRKNVSKSEAGNNDTDFARPKTLEEIKEEKRKAALLGNDKVCDNNDEQKSSEQSAVCGSQFDTLKSQSRNYPSGEERKISLGKIIVNESDKLPSFEGPKPLSALLKKKQKSNDDITGKIHSKGTELSQRSEMNGNAEASDIGGKDAVFSLCSEKKVEEGGLMWWGEEMCGSTVDVLEKRPSYLSTVFEQSDSLFQNNGVPLIIDNGKKVDLCINSHTAKEDTSMKPLKIENGSKHFDCKSEPDGDDFPMEEDEDDDFAKQLGGFFT</sequence>
<evidence type="ECO:0000256" key="2">
    <source>
        <dbReference type="ARBA" id="ARBA00022771"/>
    </source>
</evidence>
<reference evidence="7 8" key="1">
    <citation type="journal article" date="2021" name="Nat. Plants">
        <title>The Taxus genome provides insights into paclitaxel biosynthesis.</title>
        <authorList>
            <person name="Xiong X."/>
            <person name="Gou J."/>
            <person name="Liao Q."/>
            <person name="Li Y."/>
            <person name="Zhou Q."/>
            <person name="Bi G."/>
            <person name="Li C."/>
            <person name="Du R."/>
            <person name="Wang X."/>
            <person name="Sun T."/>
            <person name="Guo L."/>
            <person name="Liang H."/>
            <person name="Lu P."/>
            <person name="Wu Y."/>
            <person name="Zhang Z."/>
            <person name="Ro D.K."/>
            <person name="Shang Y."/>
            <person name="Huang S."/>
            <person name="Yan J."/>
        </authorList>
    </citation>
    <scope>NUCLEOTIDE SEQUENCE [LARGE SCALE GENOMIC DNA]</scope>
    <source>
        <strain evidence="7">Ta-2019</strain>
    </source>
</reference>
<feature type="zinc finger region" description="C3H1-type" evidence="4">
    <location>
        <begin position="13"/>
        <end position="39"/>
    </location>
</feature>
<feature type="compositionally biased region" description="Polar residues" evidence="5">
    <location>
        <begin position="599"/>
        <end position="608"/>
    </location>
</feature>
<evidence type="ECO:0000259" key="6">
    <source>
        <dbReference type="PROSITE" id="PS50103"/>
    </source>
</evidence>
<evidence type="ECO:0000256" key="5">
    <source>
        <dbReference type="SAM" id="MobiDB-lite"/>
    </source>
</evidence>
<dbReference type="Gene3D" id="4.10.1000.10">
    <property type="entry name" value="Zinc finger, CCCH-type"/>
    <property type="match status" value="2"/>
</dbReference>
<evidence type="ECO:0000256" key="3">
    <source>
        <dbReference type="ARBA" id="ARBA00022833"/>
    </source>
</evidence>
<feature type="non-terminal residue" evidence="7">
    <location>
        <position position="1"/>
    </location>
</feature>
<accession>A0AA38CMR9</accession>
<keyword evidence="8" id="KW-1185">Reference proteome</keyword>
<protein>
    <recommendedName>
        <fullName evidence="6">C3H1-type domain-containing protein</fullName>
    </recommendedName>
</protein>
<dbReference type="InterPro" id="IPR036855">
    <property type="entry name" value="Znf_CCCH_sf"/>
</dbReference>
<dbReference type="PROSITE" id="PS50103">
    <property type="entry name" value="ZF_C3H1"/>
    <property type="match status" value="2"/>
</dbReference>
<evidence type="ECO:0000256" key="4">
    <source>
        <dbReference type="PROSITE-ProRule" id="PRU00723"/>
    </source>
</evidence>
<dbReference type="PANTHER" id="PTHR15725">
    <property type="entry name" value="ZN-FINGER, C-X8-C-X5-C-X3-H TYPE-CONTAINING"/>
    <property type="match status" value="1"/>
</dbReference>
<comment type="caution">
    <text evidence="7">The sequence shown here is derived from an EMBL/GenBank/DDBJ whole genome shotgun (WGS) entry which is preliminary data.</text>
</comment>
<dbReference type="Pfam" id="PF14608">
    <property type="entry name" value="zf-CCCH_2"/>
    <property type="match status" value="1"/>
</dbReference>
<evidence type="ECO:0000313" key="7">
    <source>
        <dbReference type="EMBL" id="KAH9301588.1"/>
    </source>
</evidence>
<feature type="region of interest" description="Disordered" evidence="5">
    <location>
        <begin position="101"/>
        <end position="121"/>
    </location>
</feature>
<dbReference type="SUPFAM" id="SSF90229">
    <property type="entry name" value="CCCH zinc finger"/>
    <property type="match status" value="1"/>
</dbReference>
<keyword evidence="1 4" id="KW-0479">Metal-binding</keyword>
<evidence type="ECO:0000256" key="1">
    <source>
        <dbReference type="ARBA" id="ARBA00022723"/>
    </source>
</evidence>
<feature type="domain" description="C3H1-type" evidence="6">
    <location>
        <begin position="13"/>
        <end position="39"/>
    </location>
</feature>
<feature type="domain" description="C3H1-type" evidence="6">
    <location>
        <begin position="58"/>
        <end position="85"/>
    </location>
</feature>
<evidence type="ECO:0000313" key="8">
    <source>
        <dbReference type="Proteomes" id="UP000824469"/>
    </source>
</evidence>
<dbReference type="Proteomes" id="UP000824469">
    <property type="component" value="Unassembled WGS sequence"/>
</dbReference>
<feature type="region of interest" description="Disordered" evidence="5">
    <location>
        <begin position="140"/>
        <end position="159"/>
    </location>
</feature>
<dbReference type="EMBL" id="JAHRHJ020000009">
    <property type="protein sequence ID" value="KAH9301588.1"/>
    <property type="molecule type" value="Genomic_DNA"/>
</dbReference>
<gene>
    <name evidence="7" type="ORF">KI387_013171</name>
</gene>
<keyword evidence="3 4" id="KW-0862">Zinc</keyword>
<name>A0AA38CMR9_TAXCH</name>
<dbReference type="SMART" id="SM00356">
    <property type="entry name" value="ZnF_C3H1"/>
    <property type="match status" value="2"/>
</dbReference>
<dbReference type="AlphaFoldDB" id="A0AA38CMR9"/>
<organism evidence="7 8">
    <name type="scientific">Taxus chinensis</name>
    <name type="common">Chinese yew</name>
    <name type="synonym">Taxus wallichiana var. chinensis</name>
    <dbReference type="NCBI Taxonomy" id="29808"/>
    <lineage>
        <taxon>Eukaryota</taxon>
        <taxon>Viridiplantae</taxon>
        <taxon>Streptophyta</taxon>
        <taxon>Embryophyta</taxon>
        <taxon>Tracheophyta</taxon>
        <taxon>Spermatophyta</taxon>
        <taxon>Pinopsida</taxon>
        <taxon>Pinidae</taxon>
        <taxon>Conifers II</taxon>
        <taxon>Cupressales</taxon>
        <taxon>Taxaceae</taxon>
        <taxon>Taxus</taxon>
    </lineage>
</organism>
<proteinExistence type="predicted"/>
<dbReference type="GO" id="GO:0008270">
    <property type="term" value="F:zinc ion binding"/>
    <property type="evidence" value="ECO:0007669"/>
    <property type="project" value="UniProtKB-KW"/>
</dbReference>